<dbReference type="Proteomes" id="UP000037035">
    <property type="component" value="Unassembled WGS sequence"/>
</dbReference>
<dbReference type="Pfam" id="PF22936">
    <property type="entry name" value="Pol_BBD"/>
    <property type="match status" value="1"/>
</dbReference>
<feature type="compositionally biased region" description="Polar residues" evidence="1">
    <location>
        <begin position="1"/>
        <end position="11"/>
    </location>
</feature>
<keyword evidence="4" id="KW-1185">Reference proteome</keyword>
<dbReference type="InterPro" id="IPR054722">
    <property type="entry name" value="PolX-like_BBD"/>
</dbReference>
<evidence type="ECO:0000256" key="1">
    <source>
        <dbReference type="SAM" id="MobiDB-lite"/>
    </source>
</evidence>
<dbReference type="EMBL" id="LAVV01013726">
    <property type="protein sequence ID" value="KNZ45355.1"/>
    <property type="molecule type" value="Genomic_DNA"/>
</dbReference>
<proteinExistence type="predicted"/>
<protein>
    <recommendedName>
        <fullName evidence="2">Retrovirus-related Pol polyprotein from transposon TNT 1-94-like beta-barrel domain-containing protein</fullName>
    </recommendedName>
</protein>
<evidence type="ECO:0000259" key="2">
    <source>
        <dbReference type="Pfam" id="PF22936"/>
    </source>
</evidence>
<dbReference type="VEuPathDB" id="FungiDB:VP01_8209g1"/>
<accession>A0A0L6UC49</accession>
<feature type="region of interest" description="Disordered" evidence="1">
    <location>
        <begin position="45"/>
        <end position="64"/>
    </location>
</feature>
<comment type="caution">
    <text evidence="3">The sequence shown here is derived from an EMBL/GenBank/DDBJ whole genome shotgun (WGS) entry which is preliminary data.</text>
</comment>
<feature type="non-terminal residue" evidence="3">
    <location>
        <position position="1"/>
    </location>
</feature>
<feature type="region of interest" description="Disordered" evidence="1">
    <location>
        <begin position="1"/>
        <end position="40"/>
    </location>
</feature>
<name>A0A0L6UC49_9BASI</name>
<organism evidence="3 4">
    <name type="scientific">Puccinia sorghi</name>
    <dbReference type="NCBI Taxonomy" id="27349"/>
    <lineage>
        <taxon>Eukaryota</taxon>
        <taxon>Fungi</taxon>
        <taxon>Dikarya</taxon>
        <taxon>Basidiomycota</taxon>
        <taxon>Pucciniomycotina</taxon>
        <taxon>Pucciniomycetes</taxon>
        <taxon>Pucciniales</taxon>
        <taxon>Pucciniaceae</taxon>
        <taxon>Puccinia</taxon>
    </lineage>
</organism>
<feature type="domain" description="Retrovirus-related Pol polyprotein from transposon TNT 1-94-like beta-barrel" evidence="2">
    <location>
        <begin position="67"/>
        <end position="146"/>
    </location>
</feature>
<reference evidence="3 4" key="1">
    <citation type="submission" date="2015-08" db="EMBL/GenBank/DDBJ databases">
        <title>Next Generation Sequencing and Analysis of the Genome of Puccinia sorghi L Schw, the Causal Agent of Maize Common Rust.</title>
        <authorList>
            <person name="Rochi L."/>
            <person name="Burguener G."/>
            <person name="Darino M."/>
            <person name="Turjanski A."/>
            <person name="Kreff E."/>
            <person name="Dieguez M.J."/>
            <person name="Sacco F."/>
        </authorList>
    </citation>
    <scope>NUCLEOTIDE SEQUENCE [LARGE SCALE GENOMIC DNA]</scope>
    <source>
        <strain evidence="3 4">RO10H11247</strain>
    </source>
</reference>
<evidence type="ECO:0000313" key="4">
    <source>
        <dbReference type="Proteomes" id="UP000037035"/>
    </source>
</evidence>
<gene>
    <name evidence="3" type="ORF">VP01_8209g1</name>
</gene>
<feature type="compositionally biased region" description="Low complexity" evidence="1">
    <location>
        <begin position="21"/>
        <end position="36"/>
    </location>
</feature>
<sequence>QSTFSISTTTVRAKPRPDAPTPTTIRSRTKTTKPTPAGIFTQIKPQIGGRRNKPNRRPARDNKSRIILDSGASAHIFKDKQFFSQITKGDFEVIKTGKENATLPVKGKGSVRLKWGNRAIQLEDCLYVPDIVINLVSAGALDRKRCQIHSESGNFYTIQLTLAQPTKRRTTHQMEI</sequence>
<dbReference type="AlphaFoldDB" id="A0A0L6UC49"/>
<dbReference type="OrthoDB" id="3025757at2759"/>
<evidence type="ECO:0000313" key="3">
    <source>
        <dbReference type="EMBL" id="KNZ45355.1"/>
    </source>
</evidence>